<dbReference type="PANTHER" id="PTHR19211:SF6">
    <property type="entry name" value="BLL7188 PROTEIN"/>
    <property type="match status" value="1"/>
</dbReference>
<dbReference type="InterPro" id="IPR027417">
    <property type="entry name" value="P-loop_NTPase"/>
</dbReference>
<dbReference type="InterPro" id="IPR003593">
    <property type="entry name" value="AAA+_ATPase"/>
</dbReference>
<evidence type="ECO:0000313" key="7">
    <source>
        <dbReference type="Proteomes" id="UP000830631"/>
    </source>
</evidence>
<feature type="domain" description="ABC transporter" evidence="5">
    <location>
        <begin position="11"/>
        <end position="243"/>
    </location>
</feature>
<evidence type="ECO:0000256" key="4">
    <source>
        <dbReference type="SAM" id="MobiDB-lite"/>
    </source>
</evidence>
<sequence>MSTPTSLHASVTLDRLAFAWPDGTIALDGVSGSFGSGRTGLVGRNGAGKSTLLRLIAGELDPTSGIVTASGDVAYLPQQLTLDVDRRVAELLGVSAALDAVRAIGAGDIDPAHFDAVGDDWDIEARAEASLAEAGLAPEFLDRRVGELSGGEAVLVAIAGIRLRRAPITLLDEPTNNLDRDARAKLGTMVRAWKGTLIVVSHDLSLLELMDDTAELYAQTLSVFGGPYSQWRAWLDAEQDAAKQAEVTAAQAFRKEKRQRIEAEVKLAHRTRTAKKAEIEKRVPKIIAHGRKMAAEVSAGRLRTEVGAKEDAARSVLDDAGRRVRSEASMKIELPDPGVSRSRRIATIGDHERAWVIQGPERVALIGRNGAGKTTLLERLVAGGVHNSGETAPLEAPRAEEGGSETEVLSSERPSRHAEAHTDLVGYLPQRVDGLDEERSVFENIAAAAPHVPEKELRNRLARFLIRGATAERPVAALSGGERFRVALATLLLADPAPHLVVLDEPTNNLDLDTVDQLVEALRAYRGAVLVVSHDDAFLRRLDLDLTLEIDEDGALREVSLEP</sequence>
<organism evidence="6 7">
    <name type="scientific">Microbacterium aurugineum</name>
    <dbReference type="NCBI Taxonomy" id="2851642"/>
    <lineage>
        <taxon>Bacteria</taxon>
        <taxon>Bacillati</taxon>
        <taxon>Actinomycetota</taxon>
        <taxon>Actinomycetes</taxon>
        <taxon>Micrococcales</taxon>
        <taxon>Microbacteriaceae</taxon>
        <taxon>Microbacterium</taxon>
    </lineage>
</organism>
<proteinExistence type="predicted"/>
<reference evidence="6 7" key="1">
    <citation type="submission" date="2021-06" db="EMBL/GenBank/DDBJ databases">
        <title>Genome-based taxonomic framework of Microbacterium strains isolated from marine environment, the description of four new species and reclassification of four preexisting species.</title>
        <authorList>
            <person name="Lee S.D."/>
            <person name="Kim S.-M."/>
            <person name="Byeon Y.-S."/>
            <person name="Yang H.L."/>
            <person name="Kim I.S."/>
        </authorList>
    </citation>
    <scope>NUCLEOTIDE SEQUENCE [LARGE SCALE GENOMIC DNA]</scope>
    <source>
        <strain evidence="6 7">KSW4-10</strain>
    </source>
</reference>
<dbReference type="InterPro" id="IPR050611">
    <property type="entry name" value="ABCF"/>
</dbReference>
<keyword evidence="3 6" id="KW-0067">ATP-binding</keyword>
<feature type="domain" description="ABC transporter" evidence="5">
    <location>
        <begin position="334"/>
        <end position="562"/>
    </location>
</feature>
<dbReference type="SMART" id="SM00382">
    <property type="entry name" value="AAA"/>
    <property type="match status" value="2"/>
</dbReference>
<evidence type="ECO:0000256" key="3">
    <source>
        <dbReference type="ARBA" id="ARBA00022840"/>
    </source>
</evidence>
<dbReference type="PANTHER" id="PTHR19211">
    <property type="entry name" value="ATP-BINDING TRANSPORT PROTEIN-RELATED"/>
    <property type="match status" value="1"/>
</dbReference>
<evidence type="ECO:0000259" key="5">
    <source>
        <dbReference type="PROSITE" id="PS50893"/>
    </source>
</evidence>
<dbReference type="InterPro" id="IPR003439">
    <property type="entry name" value="ABC_transporter-like_ATP-bd"/>
</dbReference>
<dbReference type="SUPFAM" id="SSF52540">
    <property type="entry name" value="P-loop containing nucleoside triphosphate hydrolases"/>
    <property type="match status" value="2"/>
</dbReference>
<dbReference type="Proteomes" id="UP000830631">
    <property type="component" value="Chromosome"/>
</dbReference>
<protein>
    <submittedName>
        <fullName evidence="6">ATP-binding cassette domain-containing protein</fullName>
    </submittedName>
</protein>
<keyword evidence="2" id="KW-0547">Nucleotide-binding</keyword>
<keyword evidence="7" id="KW-1185">Reference proteome</keyword>
<gene>
    <name evidence="6" type="ORF">KV397_03160</name>
</gene>
<name>A0ABY4IXV4_9MICO</name>
<evidence type="ECO:0000256" key="1">
    <source>
        <dbReference type="ARBA" id="ARBA00022737"/>
    </source>
</evidence>
<accession>A0ABY4IXV4</accession>
<evidence type="ECO:0000256" key="2">
    <source>
        <dbReference type="ARBA" id="ARBA00022741"/>
    </source>
</evidence>
<dbReference type="Pfam" id="PF00005">
    <property type="entry name" value="ABC_tran"/>
    <property type="match status" value="2"/>
</dbReference>
<keyword evidence="1" id="KW-0677">Repeat</keyword>
<dbReference type="RefSeq" id="WP_261812154.1">
    <property type="nucleotide sequence ID" value="NZ_CP078078.1"/>
</dbReference>
<evidence type="ECO:0000313" key="6">
    <source>
        <dbReference type="EMBL" id="UPL16827.1"/>
    </source>
</evidence>
<dbReference type="EMBL" id="CP078078">
    <property type="protein sequence ID" value="UPL16827.1"/>
    <property type="molecule type" value="Genomic_DNA"/>
</dbReference>
<dbReference type="GO" id="GO:0005524">
    <property type="term" value="F:ATP binding"/>
    <property type="evidence" value="ECO:0007669"/>
    <property type="project" value="UniProtKB-KW"/>
</dbReference>
<dbReference type="Gene3D" id="3.40.50.300">
    <property type="entry name" value="P-loop containing nucleotide triphosphate hydrolases"/>
    <property type="match status" value="2"/>
</dbReference>
<dbReference type="PROSITE" id="PS50893">
    <property type="entry name" value="ABC_TRANSPORTER_2"/>
    <property type="match status" value="2"/>
</dbReference>
<feature type="region of interest" description="Disordered" evidence="4">
    <location>
        <begin position="387"/>
        <end position="419"/>
    </location>
</feature>